<name>A0A7X6DU69_9BACT</name>
<dbReference type="AlphaFoldDB" id="A0A7X6DU69"/>
<feature type="chain" id="PRO_5031084720" evidence="1">
    <location>
        <begin position="49"/>
        <end position="358"/>
    </location>
</feature>
<sequence>MKLSRLEKNSHDRRFGFRSVDLMKTRRYHILLFAAALALCLAGHTAMAAPSGTPMNPVKEVCWNCIFPIKIGGITAIPGDMPDPPDAEFVPCICPAPPPVFFRPGIPISFWEPRRLVETVKDPYYFPALGASFANPSNGFFGGANSRVGSQQHAGVSTFAQAHYYIFPVWAILELLVDYVCVEHSGFDLAYITEIDPLWNNDMLAFMINPEALLFANPVSQLSCIADSVAANSGLPLSALFWCMGSWGSAYPLTGHVNEDAYIQANAAIAARMIYKLSRELLVCDAGINLCACVPTPIWVKHNYRIQMAKPVRDSTCQPIGRSSLIWGSMKNPPFRAGGNVNDNFLWVIFNRRKCCAL</sequence>
<gene>
    <name evidence="2" type="ORF">MNODULE_22160</name>
</gene>
<accession>A0A7X6DU69</accession>
<evidence type="ECO:0000313" key="2">
    <source>
        <dbReference type="EMBL" id="NKE73468.1"/>
    </source>
</evidence>
<proteinExistence type="predicted"/>
<dbReference type="Proteomes" id="UP000534783">
    <property type="component" value="Unassembled WGS sequence"/>
</dbReference>
<dbReference type="Pfam" id="PF06834">
    <property type="entry name" value="TraU"/>
    <property type="match status" value="1"/>
</dbReference>
<dbReference type="RefSeq" id="WP_168063425.1">
    <property type="nucleotide sequence ID" value="NZ_VTOW01000007.1"/>
</dbReference>
<comment type="caution">
    <text evidence="2">The sequence shown here is derived from an EMBL/GenBank/DDBJ whole genome shotgun (WGS) entry which is preliminary data.</text>
</comment>
<evidence type="ECO:0000313" key="3">
    <source>
        <dbReference type="Proteomes" id="UP000534783"/>
    </source>
</evidence>
<keyword evidence="3" id="KW-1185">Reference proteome</keyword>
<organism evidence="2 3">
    <name type="scientific">Candidatus Manganitrophus noduliformans</name>
    <dbReference type="NCBI Taxonomy" id="2606439"/>
    <lineage>
        <taxon>Bacteria</taxon>
        <taxon>Pseudomonadati</taxon>
        <taxon>Nitrospirota</taxon>
        <taxon>Nitrospiria</taxon>
        <taxon>Candidatus Troglogloeales</taxon>
        <taxon>Candidatus Manganitrophaceae</taxon>
        <taxon>Candidatus Manganitrophus</taxon>
    </lineage>
</organism>
<feature type="signal peptide" evidence="1">
    <location>
        <begin position="1"/>
        <end position="48"/>
    </location>
</feature>
<reference evidence="2 3" key="1">
    <citation type="journal article" date="2020" name="Nature">
        <title>Bacterial chemolithoautotrophy via manganese oxidation.</title>
        <authorList>
            <person name="Yu H."/>
            <person name="Leadbetter J.R."/>
        </authorList>
    </citation>
    <scope>NUCLEOTIDE SEQUENCE [LARGE SCALE GENOMIC DNA]</scope>
    <source>
        <strain evidence="2 3">Mn-1</strain>
    </source>
</reference>
<dbReference type="EMBL" id="VTOW01000007">
    <property type="protein sequence ID" value="NKE73468.1"/>
    <property type="molecule type" value="Genomic_DNA"/>
</dbReference>
<keyword evidence="1" id="KW-0732">Signal</keyword>
<protein>
    <submittedName>
        <fullName evidence="2">Conjugal transfer protein TraU</fullName>
    </submittedName>
</protein>
<evidence type="ECO:0000256" key="1">
    <source>
        <dbReference type="SAM" id="SignalP"/>
    </source>
</evidence>
<dbReference type="InterPro" id="IPR009649">
    <property type="entry name" value="TraU"/>
</dbReference>